<evidence type="ECO:0000256" key="1">
    <source>
        <dbReference type="ARBA" id="ARBA00004604"/>
    </source>
</evidence>
<keyword evidence="4" id="KW-0804">Transcription</keyword>
<dbReference type="GO" id="GO:0005730">
    <property type="term" value="C:nucleolus"/>
    <property type="evidence" value="ECO:0007669"/>
    <property type="project" value="UniProtKB-SubCell"/>
</dbReference>
<comment type="subcellular location">
    <subcellularLocation>
        <location evidence="1">Nucleus</location>
        <location evidence="1">Nucleolus</location>
    </subcellularLocation>
</comment>
<evidence type="ECO:0000256" key="4">
    <source>
        <dbReference type="ARBA" id="ARBA00023163"/>
    </source>
</evidence>
<dbReference type="OrthoDB" id="532500at2759"/>
<keyword evidence="3" id="KW-0240">DNA-directed RNA polymerase</keyword>
<reference evidence="7 8" key="1">
    <citation type="submission" date="2016-07" db="EMBL/GenBank/DDBJ databases">
        <title>Multiple horizontal gene transfer events from other fungi enriched the ability of initially mycotrophic Trichoderma (Ascomycota) to feed on dead plant biomass.</title>
        <authorList>
            <consortium name="DOE Joint Genome Institute"/>
            <person name="Aerts A."/>
            <person name="Atanasova L."/>
            <person name="Chenthamara K."/>
            <person name="Zhang J."/>
            <person name="Grujic M."/>
            <person name="Henrissat B."/>
            <person name="Kuo A."/>
            <person name="Salamov A."/>
            <person name="Lipzen A."/>
            <person name="Labutti K."/>
            <person name="Barry K."/>
            <person name="Miao Y."/>
            <person name="Rahimi M.J."/>
            <person name="Shen Q."/>
            <person name="Grigoriev I.V."/>
            <person name="Kubicek C.P."/>
            <person name="Druzhinina I.S."/>
        </authorList>
    </citation>
    <scope>NUCLEOTIDE SEQUENCE [LARGE SCALE GENOMIC DNA]</scope>
    <source>
        <strain evidence="7 8">ATCC 18648</strain>
    </source>
</reference>
<organism evidence="7 8">
    <name type="scientific">Trichoderma longibrachiatum ATCC 18648</name>
    <dbReference type="NCBI Taxonomy" id="983965"/>
    <lineage>
        <taxon>Eukaryota</taxon>
        <taxon>Fungi</taxon>
        <taxon>Dikarya</taxon>
        <taxon>Ascomycota</taxon>
        <taxon>Pezizomycotina</taxon>
        <taxon>Sordariomycetes</taxon>
        <taxon>Hypocreomycetidae</taxon>
        <taxon>Hypocreales</taxon>
        <taxon>Hypocreaceae</taxon>
        <taxon>Trichoderma</taxon>
    </lineage>
</organism>
<proteinExistence type="inferred from homology"/>
<keyword evidence="5" id="KW-0539">Nucleus</keyword>
<evidence type="ECO:0000256" key="6">
    <source>
        <dbReference type="SAM" id="MobiDB-lite"/>
    </source>
</evidence>
<evidence type="ECO:0000256" key="5">
    <source>
        <dbReference type="ARBA" id="ARBA00023242"/>
    </source>
</evidence>
<keyword evidence="8" id="KW-1185">Reference proteome</keyword>
<comment type="similarity">
    <text evidence="2">Belongs to the eukaryotic RPA49/POLR1E RNA polymerase subunit family.</text>
</comment>
<dbReference type="GO" id="GO:0006351">
    <property type="term" value="P:DNA-templated transcription"/>
    <property type="evidence" value="ECO:0007669"/>
    <property type="project" value="InterPro"/>
</dbReference>
<dbReference type="STRING" id="983965.A0A2T4BY32"/>
<dbReference type="Pfam" id="PF06870">
    <property type="entry name" value="RNA_pol_I_A49"/>
    <property type="match status" value="1"/>
</dbReference>
<evidence type="ECO:0000313" key="7">
    <source>
        <dbReference type="EMBL" id="PTB74243.1"/>
    </source>
</evidence>
<dbReference type="AlphaFoldDB" id="A0A2T4BY32"/>
<dbReference type="GO" id="GO:0000428">
    <property type="term" value="C:DNA-directed RNA polymerase complex"/>
    <property type="evidence" value="ECO:0007669"/>
    <property type="project" value="UniProtKB-KW"/>
</dbReference>
<protein>
    <submittedName>
        <fullName evidence="7">Uncharacterized protein</fullName>
    </submittedName>
</protein>
<dbReference type="Proteomes" id="UP000240760">
    <property type="component" value="Unassembled WGS sequence"/>
</dbReference>
<dbReference type="InterPro" id="IPR009668">
    <property type="entry name" value="RNA_pol-assoc_fac_A49-like"/>
</dbReference>
<sequence>MSDLSNKKRKRDGEKNPSSKKKVAIDAPASTATVSSVLRPKSCPPVVVNTPGMEMPSDLVFHSYIPKNASSKSKKNADKRLLLHSTTHRNLDYTAREEEAHDSKPLLNHFIGIYDPKTGKMEVVEAKKMVVRGTVRSKQVPTSASQQQEKKPIAHCCALACIVDNFEVDTQALRDDLRIDQRMMNQYFHEIGARVKPVKDKAEDRILHVAKLALPLDFPKQRQIRARR</sequence>
<evidence type="ECO:0000313" key="8">
    <source>
        <dbReference type="Proteomes" id="UP000240760"/>
    </source>
</evidence>
<name>A0A2T4BY32_TRILO</name>
<dbReference type="EMBL" id="KZ679136">
    <property type="protein sequence ID" value="PTB74243.1"/>
    <property type="molecule type" value="Genomic_DNA"/>
</dbReference>
<gene>
    <name evidence="7" type="ORF">M440DRAFT_1393353</name>
</gene>
<dbReference type="GO" id="GO:0003677">
    <property type="term" value="F:DNA binding"/>
    <property type="evidence" value="ECO:0007669"/>
    <property type="project" value="InterPro"/>
</dbReference>
<evidence type="ECO:0000256" key="3">
    <source>
        <dbReference type="ARBA" id="ARBA00022478"/>
    </source>
</evidence>
<feature type="region of interest" description="Disordered" evidence="6">
    <location>
        <begin position="1"/>
        <end position="36"/>
    </location>
</feature>
<dbReference type="PANTHER" id="PTHR14440">
    <property type="entry name" value="DNA-DIRECTED RNA POLYMERASE I SUBUNIT RPA49"/>
    <property type="match status" value="1"/>
</dbReference>
<accession>A0A2T4BY32</accession>
<evidence type="ECO:0000256" key="2">
    <source>
        <dbReference type="ARBA" id="ARBA00009430"/>
    </source>
</evidence>